<dbReference type="GO" id="GO:0003700">
    <property type="term" value="F:DNA-binding transcription factor activity"/>
    <property type="evidence" value="ECO:0007669"/>
    <property type="project" value="InterPro"/>
</dbReference>
<evidence type="ECO:0000313" key="7">
    <source>
        <dbReference type="Proteomes" id="UP000008963"/>
    </source>
</evidence>
<dbReference type="KEGG" id="bmx:BMS_0893"/>
<dbReference type="AlphaFoldDB" id="E1WX83"/>
<dbReference type="HOGENOM" id="CLU_039613_16_2_7"/>
<dbReference type="PANTHER" id="PTHR30537">
    <property type="entry name" value="HTH-TYPE TRANSCRIPTIONAL REGULATOR"/>
    <property type="match status" value="1"/>
</dbReference>
<dbReference type="CDD" id="cd08422">
    <property type="entry name" value="PBP2_CrgA_like"/>
    <property type="match status" value="1"/>
</dbReference>
<comment type="similarity">
    <text evidence="1">Belongs to the LysR transcriptional regulatory family.</text>
</comment>
<keyword evidence="2" id="KW-0805">Transcription regulation</keyword>
<keyword evidence="7" id="KW-1185">Reference proteome</keyword>
<dbReference type="InterPro" id="IPR000847">
    <property type="entry name" value="LysR_HTH_N"/>
</dbReference>
<protein>
    <submittedName>
        <fullName evidence="6">LysR family transcriptional regulator</fullName>
    </submittedName>
</protein>
<dbReference type="SUPFAM" id="SSF46785">
    <property type="entry name" value="Winged helix' DNA-binding domain"/>
    <property type="match status" value="1"/>
</dbReference>
<dbReference type="GO" id="GO:0043565">
    <property type="term" value="F:sequence-specific DNA binding"/>
    <property type="evidence" value="ECO:0007669"/>
    <property type="project" value="TreeGrafter"/>
</dbReference>
<dbReference type="EMBL" id="FQ312005">
    <property type="protein sequence ID" value="CBW25784.1"/>
    <property type="molecule type" value="Genomic_DNA"/>
</dbReference>
<evidence type="ECO:0000256" key="1">
    <source>
        <dbReference type="ARBA" id="ARBA00009437"/>
    </source>
</evidence>
<evidence type="ECO:0000313" key="6">
    <source>
        <dbReference type="EMBL" id="CBW25784.1"/>
    </source>
</evidence>
<proteinExistence type="inferred from homology"/>
<gene>
    <name evidence="6" type="ordered locus">BMS_0893</name>
</gene>
<dbReference type="STRING" id="862908.BMS_0893"/>
<evidence type="ECO:0000256" key="2">
    <source>
        <dbReference type="ARBA" id="ARBA00023015"/>
    </source>
</evidence>
<organism evidence="6 7">
    <name type="scientific">Halobacteriovorax marinus (strain ATCC BAA-682 / DSM 15412 / SJ)</name>
    <name type="common">Bacteriovorax marinus</name>
    <dbReference type="NCBI Taxonomy" id="862908"/>
    <lineage>
        <taxon>Bacteria</taxon>
        <taxon>Pseudomonadati</taxon>
        <taxon>Bdellovibrionota</taxon>
        <taxon>Bacteriovoracia</taxon>
        <taxon>Bacteriovoracales</taxon>
        <taxon>Halobacteriovoraceae</taxon>
        <taxon>Halobacteriovorax</taxon>
    </lineage>
</organism>
<dbReference type="SUPFAM" id="SSF53850">
    <property type="entry name" value="Periplasmic binding protein-like II"/>
    <property type="match status" value="1"/>
</dbReference>
<name>E1WX83_HALMS</name>
<dbReference type="eggNOG" id="COG0583">
    <property type="taxonomic scope" value="Bacteria"/>
</dbReference>
<dbReference type="Gene3D" id="3.40.190.290">
    <property type="match status" value="1"/>
</dbReference>
<dbReference type="InterPro" id="IPR036390">
    <property type="entry name" value="WH_DNA-bd_sf"/>
</dbReference>
<dbReference type="InterPro" id="IPR005119">
    <property type="entry name" value="LysR_subst-bd"/>
</dbReference>
<dbReference type="InterPro" id="IPR058163">
    <property type="entry name" value="LysR-type_TF_proteobact-type"/>
</dbReference>
<dbReference type="InterPro" id="IPR036388">
    <property type="entry name" value="WH-like_DNA-bd_sf"/>
</dbReference>
<dbReference type="PROSITE" id="PS50931">
    <property type="entry name" value="HTH_LYSR"/>
    <property type="match status" value="1"/>
</dbReference>
<dbReference type="Gene3D" id="1.10.10.10">
    <property type="entry name" value="Winged helix-like DNA-binding domain superfamily/Winged helix DNA-binding domain"/>
    <property type="match status" value="1"/>
</dbReference>
<evidence type="ECO:0000256" key="3">
    <source>
        <dbReference type="ARBA" id="ARBA00023125"/>
    </source>
</evidence>
<dbReference type="PANTHER" id="PTHR30537:SF68">
    <property type="entry name" value="TRANSCRIPTIONAL REGULATOR-RELATED"/>
    <property type="match status" value="1"/>
</dbReference>
<feature type="domain" description="HTH lysR-type" evidence="5">
    <location>
        <begin position="1"/>
        <end position="58"/>
    </location>
</feature>
<dbReference type="FunFam" id="1.10.10.10:FF:000001">
    <property type="entry name" value="LysR family transcriptional regulator"/>
    <property type="match status" value="1"/>
</dbReference>
<evidence type="ECO:0000256" key="4">
    <source>
        <dbReference type="ARBA" id="ARBA00023163"/>
    </source>
</evidence>
<accession>E1WX83</accession>
<keyword evidence="3" id="KW-0238">DNA-binding</keyword>
<dbReference type="OrthoDB" id="5289705at2"/>
<dbReference type="GO" id="GO:0006351">
    <property type="term" value="P:DNA-templated transcription"/>
    <property type="evidence" value="ECO:0007669"/>
    <property type="project" value="TreeGrafter"/>
</dbReference>
<dbReference type="RefSeq" id="WP_014243569.1">
    <property type="nucleotide sequence ID" value="NC_016620.1"/>
</dbReference>
<dbReference type="Pfam" id="PF03466">
    <property type="entry name" value="LysR_substrate"/>
    <property type="match status" value="1"/>
</dbReference>
<reference evidence="7" key="1">
    <citation type="journal article" date="2013" name="ISME J.">
        <title>A small predatory core genome in the divergent marine Bacteriovorax marinus SJ and the terrestrial Bdellovibrio bacteriovorus.</title>
        <authorList>
            <person name="Crossman L.C."/>
            <person name="Chen H."/>
            <person name="Cerdeno-Tarraga A.M."/>
            <person name="Brooks K."/>
            <person name="Quail M.A."/>
            <person name="Pineiro S.A."/>
            <person name="Hobley L."/>
            <person name="Sockett R.E."/>
            <person name="Bentley S.D."/>
            <person name="Parkhill J."/>
            <person name="Williams H.N."/>
            <person name="Stine O.C."/>
        </authorList>
    </citation>
    <scope>NUCLEOTIDE SEQUENCE [LARGE SCALE GENOMIC DNA]</scope>
    <source>
        <strain evidence="7">ATCC BAA-682 / DSM 15412 / SJ</strain>
    </source>
</reference>
<evidence type="ECO:0000259" key="5">
    <source>
        <dbReference type="PROSITE" id="PS50931"/>
    </source>
</evidence>
<keyword evidence="4" id="KW-0804">Transcription</keyword>
<sequence>MDLNLLKTFSKVSELGSFTKAAEVLKQPKSRVSRAISRLEDEIGLELIRRTTRQTSLTTEGEAFYNRIKDLIHQLDEEIDSLNDSKKEISGVLRITAPEDLGQSILLDIIAKYNDLYPNVEVQTLLTGEYLDLTKDNIDLAFRVGKLEDSNLIQRSFKDVHFVAIASREYIQRYGLPKSTKDLHQHKLLTFKGFDFNNLNSASSPEALKYQINTSSIPMLLNMALEGNGISIVPSFYCEEYIRTGELVHLFPKWRGPKHTIKILYTATSNLSKRTRAFLDLVKDFQ</sequence>
<dbReference type="PATRIC" id="fig|862908.3.peg.851"/>
<dbReference type="Pfam" id="PF00126">
    <property type="entry name" value="HTH_1"/>
    <property type="match status" value="1"/>
</dbReference>
<dbReference type="Proteomes" id="UP000008963">
    <property type="component" value="Chromosome"/>
</dbReference>